<dbReference type="SUPFAM" id="SSF52540">
    <property type="entry name" value="P-loop containing nucleoside triphosphate hydrolases"/>
    <property type="match status" value="1"/>
</dbReference>
<dbReference type="AlphaFoldDB" id="A0A5Q0HB19"/>
<dbReference type="InterPro" id="IPR011704">
    <property type="entry name" value="ATPase_dyneun-rel_AAA"/>
</dbReference>
<gene>
    <name evidence="2" type="ORF">EKG83_41960</name>
</gene>
<sequence length="331" mass="36168">MVDPRLSIYRGTGEPHDDIAALSPPPPWRVFTGEVTSAPVTPTTPGARPTAEARARVYRPSSEVVHMVNVALCLRRPLLVTGKPGTGKSTLAFSVAHELKLGPVLYWPIGSHSKLGDALYRYDAIGRLQEAGMRGGAAPPDIGRFVRLGPLGTALLPGERPRVLLIDELDKSDIDLPNDLLNVFEEGQFDIPELSRLPDDHLEVRVMTEDPGRSATITRGQVCCRAFPFVVITSNGEREFPTAFLRRCQQVNIQQPDSEKLAEIVAGHLGPEALEETRELVARFVERRDRGDLATDQLLNAVYLAVSGAKSDPATREQLVDRLIQPLDGPG</sequence>
<proteinExistence type="predicted"/>
<dbReference type="OrthoDB" id="9783370at2"/>
<dbReference type="RefSeq" id="WP_033435812.1">
    <property type="nucleotide sequence ID" value="NZ_CP034550.1"/>
</dbReference>
<name>A0A5Q0HB19_SACSY</name>
<dbReference type="CDD" id="cd00009">
    <property type="entry name" value="AAA"/>
    <property type="match status" value="1"/>
</dbReference>
<dbReference type="InterPro" id="IPR003593">
    <property type="entry name" value="AAA+_ATPase"/>
</dbReference>
<reference evidence="3" key="1">
    <citation type="journal article" date="2021" name="Curr. Microbiol.">
        <title>Complete genome of nocamycin-producing strain Saccharothrix syringae NRRL B-16468 reveals the biosynthetic potential for secondary metabolites.</title>
        <authorList>
            <person name="Mo X."/>
            <person name="Yang S."/>
        </authorList>
    </citation>
    <scope>NUCLEOTIDE SEQUENCE [LARGE SCALE GENOMIC DNA]</scope>
    <source>
        <strain evidence="3">ATCC 51364 / DSM 43886 / JCM 6844 / KCTC 9398 / NBRC 14523 / NRRL B-16468 / INA 2240</strain>
    </source>
</reference>
<evidence type="ECO:0000313" key="3">
    <source>
        <dbReference type="Proteomes" id="UP000325787"/>
    </source>
</evidence>
<dbReference type="GO" id="GO:0016887">
    <property type="term" value="F:ATP hydrolysis activity"/>
    <property type="evidence" value="ECO:0007669"/>
    <property type="project" value="InterPro"/>
</dbReference>
<accession>A0A5Q0HB19</accession>
<keyword evidence="3" id="KW-1185">Reference proteome</keyword>
<evidence type="ECO:0000259" key="1">
    <source>
        <dbReference type="SMART" id="SM00382"/>
    </source>
</evidence>
<dbReference type="Proteomes" id="UP000325787">
    <property type="component" value="Chromosome"/>
</dbReference>
<dbReference type="InterPro" id="IPR027417">
    <property type="entry name" value="P-loop_NTPase"/>
</dbReference>
<dbReference type="SMART" id="SM00382">
    <property type="entry name" value="AAA"/>
    <property type="match status" value="1"/>
</dbReference>
<feature type="domain" description="AAA+ ATPase" evidence="1">
    <location>
        <begin position="74"/>
        <end position="257"/>
    </location>
</feature>
<dbReference type="KEGG" id="ssyi:EKG83_41960"/>
<dbReference type="GO" id="GO:0005524">
    <property type="term" value="F:ATP binding"/>
    <property type="evidence" value="ECO:0007669"/>
    <property type="project" value="InterPro"/>
</dbReference>
<protein>
    <submittedName>
        <fullName evidence="2">AAA family ATPase</fullName>
    </submittedName>
</protein>
<dbReference type="Gene3D" id="3.40.50.300">
    <property type="entry name" value="P-loop containing nucleotide triphosphate hydrolases"/>
    <property type="match status" value="1"/>
</dbReference>
<dbReference type="EMBL" id="CP034550">
    <property type="protein sequence ID" value="QFZ23135.1"/>
    <property type="molecule type" value="Genomic_DNA"/>
</dbReference>
<organism evidence="2 3">
    <name type="scientific">Saccharothrix syringae</name>
    <name type="common">Nocardiopsis syringae</name>
    <dbReference type="NCBI Taxonomy" id="103733"/>
    <lineage>
        <taxon>Bacteria</taxon>
        <taxon>Bacillati</taxon>
        <taxon>Actinomycetota</taxon>
        <taxon>Actinomycetes</taxon>
        <taxon>Pseudonocardiales</taxon>
        <taxon>Pseudonocardiaceae</taxon>
        <taxon>Saccharothrix</taxon>
    </lineage>
</organism>
<evidence type="ECO:0000313" key="2">
    <source>
        <dbReference type="EMBL" id="QFZ23135.1"/>
    </source>
</evidence>
<dbReference type="Pfam" id="PF07728">
    <property type="entry name" value="AAA_5"/>
    <property type="match status" value="1"/>
</dbReference>